<keyword evidence="4" id="KW-0560">Oxidoreductase</keyword>
<dbReference type="GO" id="GO:0046872">
    <property type="term" value="F:metal ion binding"/>
    <property type="evidence" value="ECO:0007669"/>
    <property type="project" value="UniProtKB-KW"/>
</dbReference>
<dbReference type="AlphaFoldDB" id="A0A494TCM1"/>
<dbReference type="Gene3D" id="3.60.130.10">
    <property type="entry name" value="Clavaminate synthase-like"/>
    <property type="match status" value="1"/>
</dbReference>
<evidence type="ECO:0000256" key="3">
    <source>
        <dbReference type="ARBA" id="ARBA00022964"/>
    </source>
</evidence>
<dbReference type="Pfam" id="PF02668">
    <property type="entry name" value="TauD"/>
    <property type="match status" value="1"/>
</dbReference>
<dbReference type="GO" id="GO:0005737">
    <property type="term" value="C:cytoplasm"/>
    <property type="evidence" value="ECO:0007669"/>
    <property type="project" value="TreeGrafter"/>
</dbReference>
<keyword evidence="3 7" id="KW-0223">Dioxygenase</keyword>
<evidence type="ECO:0000256" key="2">
    <source>
        <dbReference type="ARBA" id="ARBA00022723"/>
    </source>
</evidence>
<geneLocation type="plasmid" evidence="7">
    <name>unnamed1</name>
</geneLocation>
<evidence type="ECO:0000256" key="1">
    <source>
        <dbReference type="ARBA" id="ARBA00005896"/>
    </source>
</evidence>
<keyword evidence="7" id="KW-0614">Plasmid</keyword>
<proteinExistence type="inferred from homology"/>
<comment type="similarity">
    <text evidence="1">Belongs to the TfdA dioxygenase family.</text>
</comment>
<feature type="domain" description="TauD/TfdA-like" evidence="6">
    <location>
        <begin position="3"/>
        <end position="249"/>
    </location>
</feature>
<dbReference type="PANTHER" id="PTHR30468">
    <property type="entry name" value="ALPHA-KETOGLUTARATE-DEPENDENT SULFONATE DIOXYGENASE"/>
    <property type="match status" value="1"/>
</dbReference>
<sequence length="271" mass="30078">MAIERLTPNIGACVSGLDLATLVPADRPMIRDLLEQHMVLFFTGQSLTPASFRSFGEVVGDLEVTPLLPGLSGDNDPIHIVEAPPGVERGRFADAWHTDVPFRECPPYATILKPEYLPSLGGDTLWASMYAAYEMMSEPLRRLADSLEVVQAVATPRGKFEFTHPVVRVHPITGRRGLNVNSVFSRRIVDVSVIESARLIEMFCTLATVPDVQVRYRWTPDTVAIWDNRFTQHYATSDYNEPRRMQRLTVIGEPVLGIGKHHGIKSTAAAA</sequence>
<evidence type="ECO:0000256" key="5">
    <source>
        <dbReference type="ARBA" id="ARBA00023004"/>
    </source>
</evidence>
<evidence type="ECO:0000259" key="6">
    <source>
        <dbReference type="Pfam" id="PF02668"/>
    </source>
</evidence>
<dbReference type="EMBL" id="CP032828">
    <property type="protein sequence ID" value="AYJ85004.1"/>
    <property type="molecule type" value="Genomic_DNA"/>
</dbReference>
<reference evidence="7 8" key="1">
    <citation type="submission" date="2018-09" db="EMBL/GenBank/DDBJ databases">
        <title>Sphingomonas peninsula sp. nov., isolated from fildes peninsula, Antarctic soil.</title>
        <authorList>
            <person name="Yingchao G."/>
        </authorList>
    </citation>
    <scope>NUCLEOTIDE SEQUENCE [LARGE SCALE GENOMIC DNA]</scope>
    <source>
        <strain evidence="7 8">YZ-8</strain>
        <plasmid evidence="7 8">unnamed1</plasmid>
    </source>
</reference>
<accession>A0A494TCM1</accession>
<dbReference type="GO" id="GO:0016706">
    <property type="term" value="F:2-oxoglutarate-dependent dioxygenase activity"/>
    <property type="evidence" value="ECO:0007669"/>
    <property type="project" value="TreeGrafter"/>
</dbReference>
<evidence type="ECO:0000313" key="8">
    <source>
        <dbReference type="Proteomes" id="UP000276254"/>
    </source>
</evidence>
<name>A0A494TCM1_SPHPE</name>
<keyword evidence="2" id="KW-0479">Metal-binding</keyword>
<evidence type="ECO:0000313" key="7">
    <source>
        <dbReference type="EMBL" id="AYJ85004.1"/>
    </source>
</evidence>
<protein>
    <submittedName>
        <fullName evidence="7">Taurine dioxygenase</fullName>
    </submittedName>
</protein>
<dbReference type="OrthoDB" id="7209371at2"/>
<dbReference type="InterPro" id="IPR042098">
    <property type="entry name" value="TauD-like_sf"/>
</dbReference>
<gene>
    <name evidence="7" type="ORF">D3Y57_02860</name>
</gene>
<evidence type="ECO:0000256" key="4">
    <source>
        <dbReference type="ARBA" id="ARBA00023002"/>
    </source>
</evidence>
<organism evidence="7 8">
    <name type="scientific">Sphingomonas paeninsulae</name>
    <dbReference type="NCBI Taxonomy" id="2319844"/>
    <lineage>
        <taxon>Bacteria</taxon>
        <taxon>Pseudomonadati</taxon>
        <taxon>Pseudomonadota</taxon>
        <taxon>Alphaproteobacteria</taxon>
        <taxon>Sphingomonadales</taxon>
        <taxon>Sphingomonadaceae</taxon>
        <taxon>Sphingomonas</taxon>
    </lineage>
</organism>
<dbReference type="SUPFAM" id="SSF51197">
    <property type="entry name" value="Clavaminate synthase-like"/>
    <property type="match status" value="1"/>
</dbReference>
<keyword evidence="8" id="KW-1185">Reference proteome</keyword>
<dbReference type="PANTHER" id="PTHR30468:SF1">
    <property type="entry name" value="ALPHA-KETOGLUTARATE-DEPENDENT SULFONATE DIOXYGENASE"/>
    <property type="match status" value="1"/>
</dbReference>
<dbReference type="InterPro" id="IPR051323">
    <property type="entry name" value="AtsK-like"/>
</dbReference>
<dbReference type="Proteomes" id="UP000276254">
    <property type="component" value="Plasmid unnamed1"/>
</dbReference>
<dbReference type="KEGG" id="spha:D3Y57_02860"/>
<dbReference type="InterPro" id="IPR003819">
    <property type="entry name" value="TauD/TfdA-like"/>
</dbReference>
<dbReference type="RefSeq" id="WP_121151158.1">
    <property type="nucleotide sequence ID" value="NZ_CP032828.1"/>
</dbReference>
<keyword evidence="5" id="KW-0408">Iron</keyword>